<protein>
    <recommendedName>
        <fullName evidence="3">Association with the SNF1 complex (ASC) domain-containing protein</fullName>
    </recommendedName>
</protein>
<dbReference type="Pfam" id="PF04739">
    <property type="entry name" value="AMPKBI"/>
    <property type="match status" value="1"/>
</dbReference>
<sequence length="311" mass="34204">MTSVAADWTSNTLTALTVLDIATFSSAAGSDRFGWIRTRELSCTHGVSPRYLMGNQQARKVLASRGSGSTLPMNGSLGPHVGAQSGPSEQQSTSVLTDSEKDDCIPVVFTWTHGGQNVFLAASFNGWKDQIPMVRSGQEFSVVQELPRGVHQYKFIVDDQWRFSPDQPRMQDSSGNMNNVLDISTYQKFQITDDKETPGKFGQQIPDPNDYTLDAPVVPMVLSKSIFSAIPTRLMPGQGPMNIPIHCLCDHIYLKDRSEDAPLVVSVTHRYGQKYSTTVYVARNSFCGTATEPNGPNFLKAAVRRDQTFSA</sequence>
<keyword evidence="5" id="KW-1185">Reference proteome</keyword>
<name>A0ABP0SXI1_9DINO</name>
<feature type="compositionally biased region" description="Polar residues" evidence="2">
    <location>
        <begin position="85"/>
        <end position="97"/>
    </location>
</feature>
<dbReference type="Gene3D" id="6.20.250.60">
    <property type="match status" value="1"/>
</dbReference>
<comment type="caution">
    <text evidence="4">The sequence shown here is derived from an EMBL/GenBank/DDBJ whole genome shotgun (WGS) entry which is preliminary data.</text>
</comment>
<dbReference type="InterPro" id="IPR037256">
    <property type="entry name" value="ASC_dom_sf"/>
</dbReference>
<dbReference type="InterPro" id="IPR014756">
    <property type="entry name" value="Ig_E-set"/>
</dbReference>
<dbReference type="InterPro" id="IPR050827">
    <property type="entry name" value="CRP1_MDG1_kinase"/>
</dbReference>
<dbReference type="CDD" id="cd02859">
    <property type="entry name" value="E_set_AMPKbeta_like_N"/>
    <property type="match status" value="1"/>
</dbReference>
<dbReference type="Gene3D" id="2.60.40.10">
    <property type="entry name" value="Immunoglobulins"/>
    <property type="match status" value="1"/>
</dbReference>
<dbReference type="PANTHER" id="PTHR10343">
    <property type="entry name" value="5'-AMP-ACTIVATED PROTEIN KINASE , BETA SUBUNIT"/>
    <property type="match status" value="1"/>
</dbReference>
<feature type="domain" description="Association with the SNF1 complex (ASC)" evidence="3">
    <location>
        <begin position="194"/>
        <end position="284"/>
    </location>
</feature>
<comment type="similarity">
    <text evidence="1">Belongs to the 5'-AMP-activated protein kinase beta subunit family.</text>
</comment>
<accession>A0ABP0SXI1</accession>
<evidence type="ECO:0000313" key="4">
    <source>
        <dbReference type="EMBL" id="CAK9116900.1"/>
    </source>
</evidence>
<dbReference type="SUPFAM" id="SSF81296">
    <property type="entry name" value="E set domains"/>
    <property type="match status" value="1"/>
</dbReference>
<reference evidence="4 5" key="1">
    <citation type="submission" date="2024-02" db="EMBL/GenBank/DDBJ databases">
        <authorList>
            <person name="Chen Y."/>
            <person name="Shah S."/>
            <person name="Dougan E. K."/>
            <person name="Thang M."/>
            <person name="Chan C."/>
        </authorList>
    </citation>
    <scope>NUCLEOTIDE SEQUENCE [LARGE SCALE GENOMIC DNA]</scope>
</reference>
<dbReference type="InterPro" id="IPR006828">
    <property type="entry name" value="ASC_dom"/>
</dbReference>
<gene>
    <name evidence="4" type="ORF">CCMP2556_LOCUS54356</name>
</gene>
<evidence type="ECO:0000259" key="3">
    <source>
        <dbReference type="SMART" id="SM01010"/>
    </source>
</evidence>
<evidence type="ECO:0000256" key="1">
    <source>
        <dbReference type="ARBA" id="ARBA00010926"/>
    </source>
</evidence>
<proteinExistence type="inferred from homology"/>
<dbReference type="EMBL" id="CAXAMN010028539">
    <property type="protein sequence ID" value="CAK9116900.1"/>
    <property type="molecule type" value="Genomic_DNA"/>
</dbReference>
<evidence type="ECO:0000313" key="5">
    <source>
        <dbReference type="Proteomes" id="UP001642484"/>
    </source>
</evidence>
<dbReference type="SMART" id="SM01010">
    <property type="entry name" value="AMPKBI"/>
    <property type="match status" value="1"/>
</dbReference>
<dbReference type="Proteomes" id="UP001642484">
    <property type="component" value="Unassembled WGS sequence"/>
</dbReference>
<organism evidence="4 5">
    <name type="scientific">Durusdinium trenchii</name>
    <dbReference type="NCBI Taxonomy" id="1381693"/>
    <lineage>
        <taxon>Eukaryota</taxon>
        <taxon>Sar</taxon>
        <taxon>Alveolata</taxon>
        <taxon>Dinophyceae</taxon>
        <taxon>Suessiales</taxon>
        <taxon>Symbiodiniaceae</taxon>
        <taxon>Durusdinium</taxon>
    </lineage>
</organism>
<dbReference type="PANTHER" id="PTHR10343:SF84">
    <property type="entry name" value="5'-AMP-ACTIVATED PROTEIN KINASE SUBUNIT BETA-1"/>
    <property type="match status" value="1"/>
</dbReference>
<dbReference type="SUPFAM" id="SSF160219">
    <property type="entry name" value="AMPKBI-like"/>
    <property type="match status" value="1"/>
</dbReference>
<evidence type="ECO:0000256" key="2">
    <source>
        <dbReference type="SAM" id="MobiDB-lite"/>
    </source>
</evidence>
<dbReference type="InterPro" id="IPR032640">
    <property type="entry name" value="AMPK1_CBM"/>
</dbReference>
<dbReference type="InterPro" id="IPR013783">
    <property type="entry name" value="Ig-like_fold"/>
</dbReference>
<dbReference type="Pfam" id="PF16561">
    <property type="entry name" value="AMPK1_CBM"/>
    <property type="match status" value="1"/>
</dbReference>
<feature type="region of interest" description="Disordered" evidence="2">
    <location>
        <begin position="63"/>
        <end position="97"/>
    </location>
</feature>